<evidence type="ECO:0000313" key="3">
    <source>
        <dbReference type="Proteomes" id="UP000762676"/>
    </source>
</evidence>
<dbReference type="EMBL" id="BMAT01003623">
    <property type="protein sequence ID" value="GFR58985.1"/>
    <property type="molecule type" value="Genomic_DNA"/>
</dbReference>
<proteinExistence type="predicted"/>
<accession>A0AAV4EDW6</accession>
<keyword evidence="1" id="KW-0732">Signal</keyword>
<sequence>MKSACILAICVLLSVTLMPAIEASYSDPSERVSRDVVGAEAANLDKRDWLDRSWGSFTSLSNSVKKGLKDADEAVTEFWNTLKGYRTLYGP</sequence>
<feature type="signal peptide" evidence="1">
    <location>
        <begin position="1"/>
        <end position="23"/>
    </location>
</feature>
<evidence type="ECO:0000313" key="2">
    <source>
        <dbReference type="EMBL" id="GFR58985.1"/>
    </source>
</evidence>
<organism evidence="2 3">
    <name type="scientific">Elysia marginata</name>
    <dbReference type="NCBI Taxonomy" id="1093978"/>
    <lineage>
        <taxon>Eukaryota</taxon>
        <taxon>Metazoa</taxon>
        <taxon>Spiralia</taxon>
        <taxon>Lophotrochozoa</taxon>
        <taxon>Mollusca</taxon>
        <taxon>Gastropoda</taxon>
        <taxon>Heterobranchia</taxon>
        <taxon>Euthyneura</taxon>
        <taxon>Panpulmonata</taxon>
        <taxon>Sacoglossa</taxon>
        <taxon>Placobranchoidea</taxon>
        <taxon>Plakobranchidae</taxon>
        <taxon>Elysia</taxon>
    </lineage>
</organism>
<dbReference type="AlphaFoldDB" id="A0AAV4EDW6"/>
<gene>
    <name evidence="2" type="ORF">ElyMa_001782300</name>
</gene>
<feature type="chain" id="PRO_5043483992" evidence="1">
    <location>
        <begin position="24"/>
        <end position="91"/>
    </location>
</feature>
<comment type="caution">
    <text evidence="2">The sequence shown here is derived from an EMBL/GenBank/DDBJ whole genome shotgun (WGS) entry which is preliminary data.</text>
</comment>
<keyword evidence="3" id="KW-1185">Reference proteome</keyword>
<name>A0AAV4EDW6_9GAST</name>
<evidence type="ECO:0000256" key="1">
    <source>
        <dbReference type="SAM" id="SignalP"/>
    </source>
</evidence>
<dbReference type="Proteomes" id="UP000762676">
    <property type="component" value="Unassembled WGS sequence"/>
</dbReference>
<protein>
    <submittedName>
        <fullName evidence="2">Uncharacterized protein</fullName>
    </submittedName>
</protein>
<reference evidence="2 3" key="1">
    <citation type="journal article" date="2021" name="Elife">
        <title>Chloroplast acquisition without the gene transfer in kleptoplastic sea slugs, Plakobranchus ocellatus.</title>
        <authorList>
            <person name="Maeda T."/>
            <person name="Takahashi S."/>
            <person name="Yoshida T."/>
            <person name="Shimamura S."/>
            <person name="Takaki Y."/>
            <person name="Nagai Y."/>
            <person name="Toyoda A."/>
            <person name="Suzuki Y."/>
            <person name="Arimoto A."/>
            <person name="Ishii H."/>
            <person name="Satoh N."/>
            <person name="Nishiyama T."/>
            <person name="Hasebe M."/>
            <person name="Maruyama T."/>
            <person name="Minagawa J."/>
            <person name="Obokata J."/>
            <person name="Shigenobu S."/>
        </authorList>
    </citation>
    <scope>NUCLEOTIDE SEQUENCE [LARGE SCALE GENOMIC DNA]</scope>
</reference>